<organism evidence="2 3">
    <name type="scientific">Tagetes erecta</name>
    <name type="common">African marigold</name>
    <dbReference type="NCBI Taxonomy" id="13708"/>
    <lineage>
        <taxon>Eukaryota</taxon>
        <taxon>Viridiplantae</taxon>
        <taxon>Streptophyta</taxon>
        <taxon>Embryophyta</taxon>
        <taxon>Tracheophyta</taxon>
        <taxon>Spermatophyta</taxon>
        <taxon>Magnoliopsida</taxon>
        <taxon>eudicotyledons</taxon>
        <taxon>Gunneridae</taxon>
        <taxon>Pentapetalae</taxon>
        <taxon>asterids</taxon>
        <taxon>campanulids</taxon>
        <taxon>Asterales</taxon>
        <taxon>Asteraceae</taxon>
        <taxon>Asteroideae</taxon>
        <taxon>Heliantheae alliance</taxon>
        <taxon>Tageteae</taxon>
        <taxon>Tagetes</taxon>
    </lineage>
</organism>
<dbReference type="AlphaFoldDB" id="A0AAD8NNT1"/>
<reference evidence="2" key="1">
    <citation type="journal article" date="2023" name="bioRxiv">
        <title>Improved chromosome-level genome assembly for marigold (Tagetes erecta).</title>
        <authorList>
            <person name="Jiang F."/>
            <person name="Yuan L."/>
            <person name="Wang S."/>
            <person name="Wang H."/>
            <person name="Xu D."/>
            <person name="Wang A."/>
            <person name="Fan W."/>
        </authorList>
    </citation>
    <scope>NUCLEOTIDE SEQUENCE</scope>
    <source>
        <strain evidence="2">WSJ</strain>
        <tissue evidence="2">Leaf</tissue>
    </source>
</reference>
<proteinExistence type="predicted"/>
<accession>A0AAD8NNT1</accession>
<protein>
    <recommendedName>
        <fullName evidence="4">Secreted protein</fullName>
    </recommendedName>
</protein>
<dbReference type="EMBL" id="JAUHHV010000008">
    <property type="protein sequence ID" value="KAK1415577.1"/>
    <property type="molecule type" value="Genomic_DNA"/>
</dbReference>
<evidence type="ECO:0000313" key="3">
    <source>
        <dbReference type="Proteomes" id="UP001229421"/>
    </source>
</evidence>
<dbReference type="Proteomes" id="UP001229421">
    <property type="component" value="Unassembled WGS sequence"/>
</dbReference>
<evidence type="ECO:0008006" key="4">
    <source>
        <dbReference type="Google" id="ProtNLM"/>
    </source>
</evidence>
<feature type="chain" id="PRO_5042042668" description="Secreted protein" evidence="1">
    <location>
        <begin position="20"/>
        <end position="81"/>
    </location>
</feature>
<name>A0AAD8NNT1_TARER</name>
<sequence>MICFSISQVISFVVCNTTASLTVCSALYSYYTTSCCSINLISGTNKLIIDLYIICGFSNYQEKREYRLGSWAGAYWAEVKP</sequence>
<comment type="caution">
    <text evidence="2">The sequence shown here is derived from an EMBL/GenBank/DDBJ whole genome shotgun (WGS) entry which is preliminary data.</text>
</comment>
<keyword evidence="1" id="KW-0732">Signal</keyword>
<feature type="signal peptide" evidence="1">
    <location>
        <begin position="1"/>
        <end position="19"/>
    </location>
</feature>
<evidence type="ECO:0000256" key="1">
    <source>
        <dbReference type="SAM" id="SignalP"/>
    </source>
</evidence>
<gene>
    <name evidence="2" type="ORF">QVD17_31360</name>
</gene>
<evidence type="ECO:0000313" key="2">
    <source>
        <dbReference type="EMBL" id="KAK1415577.1"/>
    </source>
</evidence>
<keyword evidence="3" id="KW-1185">Reference proteome</keyword>